<dbReference type="PANTHER" id="PTHR34582">
    <property type="entry name" value="UPF0702 TRANSMEMBRANE PROTEIN YCAP"/>
    <property type="match status" value="1"/>
</dbReference>
<evidence type="ECO:0000256" key="4">
    <source>
        <dbReference type="ARBA" id="ARBA00022692"/>
    </source>
</evidence>
<dbReference type="eggNOG" id="COG2323">
    <property type="taxonomic scope" value="Bacteria"/>
</dbReference>
<evidence type="ECO:0000259" key="8">
    <source>
        <dbReference type="Pfam" id="PF04239"/>
    </source>
</evidence>
<evidence type="ECO:0000256" key="6">
    <source>
        <dbReference type="ARBA" id="ARBA00023136"/>
    </source>
</evidence>
<evidence type="ECO:0000256" key="7">
    <source>
        <dbReference type="SAM" id="Phobius"/>
    </source>
</evidence>
<dbReference type="Pfam" id="PF04239">
    <property type="entry name" value="DUF421"/>
    <property type="match status" value="1"/>
</dbReference>
<dbReference type="STRING" id="43989.cce_3599"/>
<dbReference type="InterPro" id="IPR007353">
    <property type="entry name" value="DUF421"/>
</dbReference>
<reference evidence="9 10" key="1">
    <citation type="journal article" date="2008" name="Proc. Natl. Acad. Sci. U.S.A.">
        <title>The genome of Cyanothece 51142, a unicellular diazotrophic cyanobacterium important in the marine nitrogen cycle.</title>
        <authorList>
            <person name="Welsh E.A."/>
            <person name="Liberton M."/>
            <person name="Stoeckel J."/>
            <person name="Loh T."/>
            <person name="Elvitigala T."/>
            <person name="Wang C."/>
            <person name="Wollam A."/>
            <person name="Fulton R.S."/>
            <person name="Clifton S.W."/>
            <person name="Jacobs J.M."/>
            <person name="Aurora R."/>
            <person name="Ghosh B.K."/>
            <person name="Sherman L.A."/>
            <person name="Smith R.D."/>
            <person name="Wilson R.K."/>
            <person name="Pakrasi H.B."/>
        </authorList>
    </citation>
    <scope>NUCLEOTIDE SEQUENCE [LARGE SCALE GENOMIC DNA]</scope>
    <source>
        <strain evidence="10">ATCC 51142 / BH68</strain>
    </source>
</reference>
<feature type="domain" description="YetF C-terminal" evidence="8">
    <location>
        <begin position="92"/>
        <end position="161"/>
    </location>
</feature>
<dbReference type="Gene3D" id="3.30.240.20">
    <property type="entry name" value="bsu07140 like domains"/>
    <property type="match status" value="1"/>
</dbReference>
<dbReference type="InterPro" id="IPR023090">
    <property type="entry name" value="UPF0702_alpha/beta_dom_sf"/>
</dbReference>
<keyword evidence="4 7" id="KW-0812">Transmembrane</keyword>
<feature type="transmembrane region" description="Helical" evidence="7">
    <location>
        <begin position="6"/>
        <end position="32"/>
    </location>
</feature>
<dbReference type="KEGG" id="cyt:cce_3599"/>
<evidence type="ECO:0000256" key="1">
    <source>
        <dbReference type="ARBA" id="ARBA00004651"/>
    </source>
</evidence>
<dbReference type="HOGENOM" id="CLU_077149_3_3_3"/>
<name>B1X0Q8_CROS5</name>
<dbReference type="EMBL" id="CP000806">
    <property type="protein sequence ID" value="ACB52947.1"/>
    <property type="molecule type" value="Genomic_DNA"/>
</dbReference>
<dbReference type="AlphaFoldDB" id="B1X0Q8"/>
<feature type="transmembrane region" description="Helical" evidence="7">
    <location>
        <begin position="69"/>
        <end position="90"/>
    </location>
</feature>
<protein>
    <recommendedName>
        <fullName evidence="8">YetF C-terminal domain-containing protein</fullName>
    </recommendedName>
</protein>
<organism evidence="9 10">
    <name type="scientific">Crocosphaera subtropica (strain ATCC 51142 / BH68)</name>
    <name type="common">Cyanothece sp. (strain ATCC 51142)</name>
    <dbReference type="NCBI Taxonomy" id="43989"/>
    <lineage>
        <taxon>Bacteria</taxon>
        <taxon>Bacillati</taxon>
        <taxon>Cyanobacteriota</taxon>
        <taxon>Cyanophyceae</taxon>
        <taxon>Oscillatoriophycideae</taxon>
        <taxon>Chroococcales</taxon>
        <taxon>Aphanothecaceae</taxon>
        <taxon>Crocosphaera</taxon>
        <taxon>Crocosphaera subtropica</taxon>
    </lineage>
</organism>
<sequence length="176" mass="19642">MEKIIFFYGGVSPIIRIIVVGTLAYLSLLILLRISGQRTLTRMHAFDFVVTIAIGSTFGRLMTAKGVSLAESVTAFLVLIVLQSIFSWMMVRSSKFAYWVTATPSLLYFRGKILRKAMKKHRVTQEELLSVIRQHKIGSLEDVEAIILESAGTFAVIKKGATDYSALNNLLGIHQF</sequence>
<evidence type="ECO:0000256" key="2">
    <source>
        <dbReference type="ARBA" id="ARBA00006448"/>
    </source>
</evidence>
<evidence type="ECO:0000256" key="5">
    <source>
        <dbReference type="ARBA" id="ARBA00022989"/>
    </source>
</evidence>
<comment type="similarity">
    <text evidence="2">Belongs to the UPF0702 family.</text>
</comment>
<dbReference type="RefSeq" id="WP_009545239.1">
    <property type="nucleotide sequence ID" value="NC_010546.1"/>
</dbReference>
<evidence type="ECO:0000256" key="3">
    <source>
        <dbReference type="ARBA" id="ARBA00022475"/>
    </source>
</evidence>
<evidence type="ECO:0000313" key="10">
    <source>
        <dbReference type="Proteomes" id="UP000001203"/>
    </source>
</evidence>
<evidence type="ECO:0000313" key="9">
    <source>
        <dbReference type="EMBL" id="ACB52947.1"/>
    </source>
</evidence>
<accession>B1X0Q8</accession>
<keyword evidence="10" id="KW-1185">Reference proteome</keyword>
<comment type="subcellular location">
    <subcellularLocation>
        <location evidence="1">Cell membrane</location>
        <topology evidence="1">Multi-pass membrane protein</topology>
    </subcellularLocation>
</comment>
<keyword evidence="6 7" id="KW-0472">Membrane</keyword>
<gene>
    <name evidence="9" type="ordered locus">cce_3599</name>
</gene>
<dbReference type="OrthoDB" id="9793799at2"/>
<dbReference type="GO" id="GO:0005886">
    <property type="term" value="C:plasma membrane"/>
    <property type="evidence" value="ECO:0007669"/>
    <property type="project" value="UniProtKB-SubCell"/>
</dbReference>
<dbReference type="Proteomes" id="UP000001203">
    <property type="component" value="Chromosome circular"/>
</dbReference>
<dbReference type="PANTHER" id="PTHR34582:SF6">
    <property type="entry name" value="UPF0702 TRANSMEMBRANE PROTEIN YCAP"/>
    <property type="match status" value="1"/>
</dbReference>
<keyword evidence="3" id="KW-1003">Cell membrane</keyword>
<proteinExistence type="inferred from homology"/>
<keyword evidence="5 7" id="KW-1133">Transmembrane helix</keyword>